<feature type="compositionally biased region" description="Acidic residues" evidence="1">
    <location>
        <begin position="1027"/>
        <end position="1037"/>
    </location>
</feature>
<comment type="caution">
    <text evidence="2">The sequence shown here is derived from an EMBL/GenBank/DDBJ whole genome shotgun (WGS) entry which is preliminary data.</text>
</comment>
<proteinExistence type="predicted"/>
<protein>
    <submittedName>
        <fullName evidence="2">Uncharacterized protein</fullName>
    </submittedName>
</protein>
<dbReference type="RefSeq" id="XP_047779278.1">
    <property type="nucleotide sequence ID" value="XM_047928792.1"/>
</dbReference>
<evidence type="ECO:0000313" key="3">
    <source>
        <dbReference type="Proteomes" id="UP000814176"/>
    </source>
</evidence>
<feature type="region of interest" description="Disordered" evidence="1">
    <location>
        <begin position="968"/>
        <end position="1037"/>
    </location>
</feature>
<name>A0ABQ8KHJ4_9APHY</name>
<organism evidence="2 3">
    <name type="scientific">Rhodofomes roseus</name>
    <dbReference type="NCBI Taxonomy" id="34475"/>
    <lineage>
        <taxon>Eukaryota</taxon>
        <taxon>Fungi</taxon>
        <taxon>Dikarya</taxon>
        <taxon>Basidiomycota</taxon>
        <taxon>Agaricomycotina</taxon>
        <taxon>Agaricomycetes</taxon>
        <taxon>Polyporales</taxon>
        <taxon>Rhodofomes</taxon>
    </lineage>
</organism>
<evidence type="ECO:0000256" key="1">
    <source>
        <dbReference type="SAM" id="MobiDB-lite"/>
    </source>
</evidence>
<gene>
    <name evidence="2" type="ORF">C8Q71DRAFT_899777</name>
</gene>
<reference evidence="2 3" key="1">
    <citation type="journal article" date="2021" name="Environ. Microbiol.">
        <title>Gene family expansions and transcriptome signatures uncover fungal adaptations to wood decay.</title>
        <authorList>
            <person name="Hage H."/>
            <person name="Miyauchi S."/>
            <person name="Viragh M."/>
            <person name="Drula E."/>
            <person name="Min B."/>
            <person name="Chaduli D."/>
            <person name="Navarro D."/>
            <person name="Favel A."/>
            <person name="Norest M."/>
            <person name="Lesage-Meessen L."/>
            <person name="Balint B."/>
            <person name="Merenyi Z."/>
            <person name="de Eugenio L."/>
            <person name="Morin E."/>
            <person name="Martinez A.T."/>
            <person name="Baldrian P."/>
            <person name="Stursova M."/>
            <person name="Martinez M.J."/>
            <person name="Novotny C."/>
            <person name="Magnuson J.K."/>
            <person name="Spatafora J.W."/>
            <person name="Maurice S."/>
            <person name="Pangilinan J."/>
            <person name="Andreopoulos W."/>
            <person name="LaButti K."/>
            <person name="Hundley H."/>
            <person name="Na H."/>
            <person name="Kuo A."/>
            <person name="Barry K."/>
            <person name="Lipzen A."/>
            <person name="Henrissat B."/>
            <person name="Riley R."/>
            <person name="Ahrendt S."/>
            <person name="Nagy L.G."/>
            <person name="Grigoriev I.V."/>
            <person name="Martin F."/>
            <person name="Rosso M.N."/>
        </authorList>
    </citation>
    <scope>NUCLEOTIDE SEQUENCE [LARGE SCALE GENOMIC DNA]</scope>
    <source>
        <strain evidence="2 3">CIRM-BRFM 1785</strain>
    </source>
</reference>
<accession>A0ABQ8KHJ4</accession>
<keyword evidence="3" id="KW-1185">Reference proteome</keyword>
<feature type="compositionally biased region" description="Acidic residues" evidence="1">
    <location>
        <begin position="998"/>
        <end position="1009"/>
    </location>
</feature>
<evidence type="ECO:0000313" key="2">
    <source>
        <dbReference type="EMBL" id="KAH9837109.1"/>
    </source>
</evidence>
<feature type="compositionally biased region" description="Basic and acidic residues" evidence="1">
    <location>
        <begin position="1010"/>
        <end position="1020"/>
    </location>
</feature>
<sequence length="1037" mass="116192">MCFGENCAPQATQYINAQLAVLHANAASCFQEHANAQKAEEQFRYSHALYDFVYGKVARRRQSKAGYDTEFHATFDKPDLEFICNHDVILRIKIKTGHYYMDSLDQGGVLRSPKSDRVREIQHQTFDLRVGFDIRTASSADIQIGSAPALIRLITLDLLGAEFVSATPAIAEDRDVILSFLRRYLEFLQKAGNHIFFSLPSFEISRLPLLIDYTASRRDTRSDCFELYGIHVNKINEQLKLAWTKAAIATAAGGTTTYTAATDWKANSVAEYLGLWSIYQTDVRFHLKFGPPTVEAICSREAVLYLMLDKIFVFEEAGLDGAPTSVLDGWRIPITVEVIQEQAIETRIRVNLSKSRVNASLPPGDESDGYEHYRRAILEFVQREYLAVLESAGYLVLYDTGRAASVGSVQLAMTRIETSTFSAFEEYAETTQASWTDIIVDSDMQGFDQVISVSQGSINSRFTQIHEAAKRTESWISMLAKWSYERYFSATFEPLAVYLLSNGRALLWVHLTDGFLRPLVDMRPSLDAEEYDFEDLRLAFEVKLEMIDDATLQSTSPDWFSNASGSQAYKTHGNQADRTFRHLCFDTSSAEFLYEYSQIDDLLHTTGSELIDKLQGMIYYLRQHYFPALVHNGLHVLHTMPVWSAPPLDLSYALTDVDFQVYSSVEVTRHNWAQLSASVEPVLTILGMTSQHPRPGHNLSFCTNWVARVERGFSHGTVAISNKDQNVLHRLARINSLTSVIPVLVASDTTDGWQLQLTTIAARHGPRICPWKVERIQENSCIKYEWDYNVSTTYSHEGSGITNGAYAVTCSTRNYVELPTVYRSGKLEIKVWGEVTVEIAYKAGLIEGSASGVARWVTSINIQTDLYNGVKCDALDEIPIVCEKVEYKGNAPATNYLDIAAELKAQLPQSLDFKEVVQGMRQYEGAWQTCYPGTNAYVLANPVFNRQGDLLFELRPHGQWNAAIAPLRQNRAASQSPKKTEESLVGSSQGSSPIYANDSDDAVDLEENVEGVHGEMKPEGDGQAPSSEEDEGLVAEM</sequence>
<dbReference type="GeneID" id="72009524"/>
<dbReference type="Proteomes" id="UP000814176">
    <property type="component" value="Unassembled WGS sequence"/>
</dbReference>
<feature type="compositionally biased region" description="Polar residues" evidence="1">
    <location>
        <begin position="985"/>
        <end position="994"/>
    </location>
</feature>
<dbReference type="EMBL" id="JADCUA010000009">
    <property type="protein sequence ID" value="KAH9837109.1"/>
    <property type="molecule type" value="Genomic_DNA"/>
</dbReference>